<dbReference type="Proteomes" id="UP001344888">
    <property type="component" value="Unassembled WGS sequence"/>
</dbReference>
<evidence type="ECO:0000313" key="8">
    <source>
        <dbReference type="EMBL" id="MEC1177743.1"/>
    </source>
</evidence>
<dbReference type="RefSeq" id="WP_326122195.1">
    <property type="nucleotide sequence ID" value="NZ_JARSFG010000006.1"/>
</dbReference>
<dbReference type="GO" id="GO:0005886">
    <property type="term" value="C:plasma membrane"/>
    <property type="evidence" value="ECO:0007669"/>
    <property type="project" value="UniProtKB-SubCell"/>
</dbReference>
<proteinExistence type="inferred from homology"/>
<comment type="subcellular location">
    <subcellularLocation>
        <location evidence="1">Cell membrane</location>
        <topology evidence="1">Multi-pass membrane protein</topology>
    </subcellularLocation>
</comment>
<feature type="transmembrane region" description="Helical" evidence="7">
    <location>
        <begin position="7"/>
        <end position="26"/>
    </location>
</feature>
<feature type="transmembrane region" description="Helical" evidence="7">
    <location>
        <begin position="72"/>
        <end position="93"/>
    </location>
</feature>
<evidence type="ECO:0000256" key="4">
    <source>
        <dbReference type="ARBA" id="ARBA00022692"/>
    </source>
</evidence>
<evidence type="ECO:0000313" key="9">
    <source>
        <dbReference type="Proteomes" id="UP001344888"/>
    </source>
</evidence>
<evidence type="ECO:0000256" key="1">
    <source>
        <dbReference type="ARBA" id="ARBA00004651"/>
    </source>
</evidence>
<feature type="transmembrane region" description="Helical" evidence="7">
    <location>
        <begin position="105"/>
        <end position="126"/>
    </location>
</feature>
<name>A0AAW9NU54_9BACL</name>
<feature type="transmembrane region" description="Helical" evidence="7">
    <location>
        <begin position="352"/>
        <end position="371"/>
    </location>
</feature>
<keyword evidence="4 7" id="KW-0812">Transmembrane</keyword>
<evidence type="ECO:0000256" key="3">
    <source>
        <dbReference type="ARBA" id="ARBA00022475"/>
    </source>
</evidence>
<dbReference type="EMBL" id="JARSFG010000006">
    <property type="protein sequence ID" value="MEC1177743.1"/>
    <property type="molecule type" value="Genomic_DNA"/>
</dbReference>
<comment type="caution">
    <text evidence="8">The sequence shown here is derived from an EMBL/GenBank/DDBJ whole genome shotgun (WGS) entry which is preliminary data.</text>
</comment>
<feature type="transmembrane region" description="Helical" evidence="7">
    <location>
        <begin position="383"/>
        <end position="402"/>
    </location>
</feature>
<feature type="transmembrane region" description="Helical" evidence="7">
    <location>
        <begin position="138"/>
        <end position="157"/>
    </location>
</feature>
<dbReference type="Pfam" id="PF13440">
    <property type="entry name" value="Polysacc_synt_3"/>
    <property type="match status" value="1"/>
</dbReference>
<keyword evidence="9" id="KW-1185">Reference proteome</keyword>
<evidence type="ECO:0000256" key="5">
    <source>
        <dbReference type="ARBA" id="ARBA00022989"/>
    </source>
</evidence>
<keyword evidence="6 7" id="KW-0472">Membrane</keyword>
<feature type="transmembrane region" description="Helical" evidence="7">
    <location>
        <begin position="286"/>
        <end position="312"/>
    </location>
</feature>
<dbReference type="PANTHER" id="PTHR30250:SF10">
    <property type="entry name" value="LIPOPOLYSACCHARIDE BIOSYNTHESIS PROTEIN WZXC"/>
    <property type="match status" value="1"/>
</dbReference>
<keyword evidence="5 7" id="KW-1133">Transmembrane helix</keyword>
<dbReference type="InterPro" id="IPR050833">
    <property type="entry name" value="Poly_Biosynth_Transport"/>
</dbReference>
<dbReference type="AlphaFoldDB" id="A0AAW9NU54"/>
<organism evidence="8 9">
    <name type="scientific">Metasolibacillus meyeri</name>
    <dbReference type="NCBI Taxonomy" id="1071052"/>
    <lineage>
        <taxon>Bacteria</taxon>
        <taxon>Bacillati</taxon>
        <taxon>Bacillota</taxon>
        <taxon>Bacilli</taxon>
        <taxon>Bacillales</taxon>
        <taxon>Caryophanaceae</taxon>
        <taxon>Metasolibacillus</taxon>
    </lineage>
</organism>
<feature type="transmembrane region" description="Helical" evidence="7">
    <location>
        <begin position="324"/>
        <end position="345"/>
    </location>
</feature>
<feature type="transmembrane region" description="Helical" evidence="7">
    <location>
        <begin position="38"/>
        <end position="60"/>
    </location>
</feature>
<accession>A0AAW9NU54</accession>
<feature type="transmembrane region" description="Helical" evidence="7">
    <location>
        <begin position="163"/>
        <end position="179"/>
    </location>
</feature>
<evidence type="ECO:0000256" key="6">
    <source>
        <dbReference type="ARBA" id="ARBA00023136"/>
    </source>
</evidence>
<sequence length="410" mass="46558">MYKKLMVLFSGAIFAQMVPLITMPFITRLFTPEEIGLYSLYLTLVSISFIFTTLRLELAIPIMSIEKLLKDMGSIVIVNGVGATIFALVVGFIDLKFNVFEGYSPLVICAAFFLSINSIGIYQVLYQYGIREGQYKKLSTNKVILQINIAIFSLLFGVFFQNYLLLALVIASVLCSIILKRKLKLKFNLTNISLEDIKNTIYNFRAFPYYQLPNQLLGALSSNSILITVSIFYSSKELGFYSLTERILRSPISLLGSGSADLFKNMAAKEIEETGTCKKSYKKIMLFNVITGIPIFFGLYVIMDTLILYLFGENWMKVAEYAKILIPSLFGIYVVFPVNYLFIVYKRQRTELNIQLFQFVVTFCIVIWAVIKKLNVESLLVLYSVISFIMSVIIGLTGLLIIKLKRGIEE</sequence>
<reference evidence="8 9" key="1">
    <citation type="submission" date="2023-03" db="EMBL/GenBank/DDBJ databases">
        <title>Bacillus Genome Sequencing.</title>
        <authorList>
            <person name="Dunlap C."/>
        </authorList>
    </citation>
    <scope>NUCLEOTIDE SEQUENCE [LARGE SCALE GENOMIC DNA]</scope>
    <source>
        <strain evidence="8 9">B-59205</strain>
    </source>
</reference>
<comment type="similarity">
    <text evidence="2">Belongs to the polysaccharide synthase family.</text>
</comment>
<evidence type="ECO:0000256" key="2">
    <source>
        <dbReference type="ARBA" id="ARBA00007430"/>
    </source>
</evidence>
<gene>
    <name evidence="8" type="ORF">P9B03_04540</name>
</gene>
<protein>
    <submittedName>
        <fullName evidence="8">Oligosaccharide flippase family protein</fullName>
    </submittedName>
</protein>
<evidence type="ECO:0000256" key="7">
    <source>
        <dbReference type="SAM" id="Phobius"/>
    </source>
</evidence>
<dbReference type="PANTHER" id="PTHR30250">
    <property type="entry name" value="PST FAMILY PREDICTED COLANIC ACID TRANSPORTER"/>
    <property type="match status" value="1"/>
</dbReference>
<keyword evidence="3" id="KW-1003">Cell membrane</keyword>